<proteinExistence type="predicted"/>
<keyword evidence="2" id="KW-1185">Reference proteome</keyword>
<gene>
    <name evidence="1" type="ORF">OCV77_04385</name>
</gene>
<accession>A0ABT2T0F9</accession>
<dbReference type="InterPro" id="IPR036689">
    <property type="entry name" value="ESAT-6-like_sf"/>
</dbReference>
<dbReference type="EMBL" id="JAOQKJ010000003">
    <property type="protein sequence ID" value="MCU6743746.1"/>
    <property type="molecule type" value="Genomic_DNA"/>
</dbReference>
<dbReference type="Proteomes" id="UP001652432">
    <property type="component" value="Unassembled WGS sequence"/>
</dbReference>
<evidence type="ECO:0000313" key="2">
    <source>
        <dbReference type="Proteomes" id="UP001652432"/>
    </source>
</evidence>
<dbReference type="RefSeq" id="WP_262573655.1">
    <property type="nucleotide sequence ID" value="NZ_JAOQKJ010000003.1"/>
</dbReference>
<dbReference type="SUPFAM" id="SSF140453">
    <property type="entry name" value="EsxAB dimer-like"/>
    <property type="match status" value="1"/>
</dbReference>
<name>A0ABT2T0F9_9FIRM</name>
<sequence>MAEEKELYVVSAQLQALSEKLEGMQRTAAGCCDMLDQKAAELENFFAGRGGAALQKHFRRETECCREEMEGLHDYAERLQKIAAEYEAAEKENRNGAEGT</sequence>
<comment type="caution">
    <text evidence="1">The sequence shown here is derived from an EMBL/GenBank/DDBJ whole genome shotgun (WGS) entry which is preliminary data.</text>
</comment>
<organism evidence="1 2">
    <name type="scientific">Suilimivivens aceti</name>
    <dbReference type="NCBI Taxonomy" id="2981774"/>
    <lineage>
        <taxon>Bacteria</taxon>
        <taxon>Bacillati</taxon>
        <taxon>Bacillota</taxon>
        <taxon>Clostridia</taxon>
        <taxon>Lachnospirales</taxon>
        <taxon>Lachnospiraceae</taxon>
        <taxon>Suilimivivens</taxon>
    </lineage>
</organism>
<reference evidence="1 2" key="1">
    <citation type="journal article" date="2021" name="ISME Commun">
        <title>Automated analysis of genomic sequences facilitates high-throughput and comprehensive description of bacteria.</title>
        <authorList>
            <person name="Hitch T.C.A."/>
        </authorList>
    </citation>
    <scope>NUCLEOTIDE SEQUENCE [LARGE SCALE GENOMIC DNA]</scope>
    <source>
        <strain evidence="1 2">Sanger_18</strain>
    </source>
</reference>
<dbReference type="Gene3D" id="1.10.287.1060">
    <property type="entry name" value="ESAT-6-like"/>
    <property type="match status" value="1"/>
</dbReference>
<protein>
    <submittedName>
        <fullName evidence="1">Uncharacterized protein</fullName>
    </submittedName>
</protein>
<evidence type="ECO:0000313" key="1">
    <source>
        <dbReference type="EMBL" id="MCU6743746.1"/>
    </source>
</evidence>